<accession>E4ZMX1</accession>
<feature type="transmembrane region" description="Helical" evidence="1">
    <location>
        <begin position="69"/>
        <end position="95"/>
    </location>
</feature>
<proteinExistence type="predicted"/>
<dbReference type="HOGENOM" id="CLU_1896601_0_0_1"/>
<name>E4ZMX1_LEPMJ</name>
<reference evidence="3" key="1">
    <citation type="journal article" date="2011" name="Nat. Commun.">
        <title>Effector diversification within compartments of the Leptosphaeria maculans genome affected by Repeat-Induced Point mutations.</title>
        <authorList>
            <person name="Rouxel T."/>
            <person name="Grandaubert J."/>
            <person name="Hane J.K."/>
            <person name="Hoede C."/>
            <person name="van de Wouw A.P."/>
            <person name="Couloux A."/>
            <person name="Dominguez V."/>
            <person name="Anthouard V."/>
            <person name="Bally P."/>
            <person name="Bourras S."/>
            <person name="Cozijnsen A.J."/>
            <person name="Ciuffetti L.M."/>
            <person name="Degrave A."/>
            <person name="Dilmaghani A."/>
            <person name="Duret L."/>
            <person name="Fudal I."/>
            <person name="Goodwin S.B."/>
            <person name="Gout L."/>
            <person name="Glaser N."/>
            <person name="Linglin J."/>
            <person name="Kema G.H.J."/>
            <person name="Lapalu N."/>
            <person name="Lawrence C.B."/>
            <person name="May K."/>
            <person name="Meyer M."/>
            <person name="Ollivier B."/>
            <person name="Poulain J."/>
            <person name="Schoch C.L."/>
            <person name="Simon A."/>
            <person name="Spatafora J.W."/>
            <person name="Stachowiak A."/>
            <person name="Turgeon B.G."/>
            <person name="Tyler B.M."/>
            <person name="Vincent D."/>
            <person name="Weissenbach J."/>
            <person name="Amselem J."/>
            <person name="Quesneville H."/>
            <person name="Oliver R.P."/>
            <person name="Wincker P."/>
            <person name="Balesdent M.-H."/>
            <person name="Howlett B.J."/>
        </authorList>
    </citation>
    <scope>NUCLEOTIDE SEQUENCE [LARGE SCALE GENOMIC DNA]</scope>
    <source>
        <strain evidence="3">JN3 / isolate v23.1.3 / race Av1-4-5-6-7-8</strain>
    </source>
</reference>
<dbReference type="VEuPathDB" id="FungiDB:LEMA_P052800.1"/>
<keyword evidence="3" id="KW-1185">Reference proteome</keyword>
<organism evidence="3">
    <name type="scientific">Leptosphaeria maculans (strain JN3 / isolate v23.1.3 / race Av1-4-5-6-7-8)</name>
    <name type="common">Blackleg fungus</name>
    <name type="synonym">Phoma lingam</name>
    <dbReference type="NCBI Taxonomy" id="985895"/>
    <lineage>
        <taxon>Eukaryota</taxon>
        <taxon>Fungi</taxon>
        <taxon>Dikarya</taxon>
        <taxon>Ascomycota</taxon>
        <taxon>Pezizomycotina</taxon>
        <taxon>Dothideomycetes</taxon>
        <taxon>Pleosporomycetidae</taxon>
        <taxon>Pleosporales</taxon>
        <taxon>Pleosporineae</taxon>
        <taxon>Leptosphaeriaceae</taxon>
        <taxon>Plenodomus</taxon>
        <taxon>Plenodomus lingam/Leptosphaeria maculans species complex</taxon>
    </lineage>
</organism>
<keyword evidence="1" id="KW-0812">Transmembrane</keyword>
<dbReference type="AlphaFoldDB" id="E4ZMX1"/>
<keyword evidence="1" id="KW-0472">Membrane</keyword>
<dbReference type="InParanoid" id="E4ZMX1"/>
<evidence type="ECO:0000313" key="3">
    <source>
        <dbReference type="Proteomes" id="UP000002668"/>
    </source>
</evidence>
<dbReference type="Proteomes" id="UP000002668">
    <property type="component" value="Genome"/>
</dbReference>
<evidence type="ECO:0000256" key="1">
    <source>
        <dbReference type="SAM" id="Phobius"/>
    </source>
</evidence>
<sequence>MKDEDIVAGSRSVGDDFDAWWAREPCGSASWLHEIVSVRLVANCGHSFSDDELSNTDATRSPNLHLEKWIAFDVLSASLFLSCAAVAIPVLRWNLDMSCRAIRRQRGELWILPANHPMFFPHQNVSRPMKQSPL</sequence>
<evidence type="ECO:0000313" key="2">
    <source>
        <dbReference type="EMBL" id="CBX92574.1"/>
    </source>
</evidence>
<gene>
    <name evidence="2" type="ORF">LEMA_P052800.1</name>
</gene>
<keyword evidence="1" id="KW-1133">Transmembrane helix</keyword>
<protein>
    <submittedName>
        <fullName evidence="2">Predicted protein</fullName>
    </submittedName>
</protein>
<dbReference type="EMBL" id="FP929094">
    <property type="protein sequence ID" value="CBX92574.1"/>
    <property type="molecule type" value="Genomic_DNA"/>
</dbReference>